<gene>
    <name evidence="8" type="ORF">V5799_015229</name>
</gene>
<dbReference type="PANTHER" id="PTHR24409:SF295">
    <property type="entry name" value="AZ2-RELATED"/>
    <property type="match status" value="1"/>
</dbReference>
<dbReference type="GO" id="GO:0000977">
    <property type="term" value="F:RNA polymerase II transcription regulatory region sequence-specific DNA binding"/>
    <property type="evidence" value="ECO:0007669"/>
    <property type="project" value="TreeGrafter"/>
</dbReference>
<feature type="compositionally biased region" description="Low complexity" evidence="6">
    <location>
        <begin position="18"/>
        <end position="27"/>
    </location>
</feature>
<dbReference type="PROSITE" id="PS00028">
    <property type="entry name" value="ZINC_FINGER_C2H2_1"/>
    <property type="match status" value="6"/>
</dbReference>
<reference evidence="8 9" key="1">
    <citation type="journal article" date="2023" name="Arcadia Sci">
        <title>De novo assembly of a long-read Amblyomma americanum tick genome.</title>
        <authorList>
            <person name="Chou S."/>
            <person name="Poskanzer K.E."/>
            <person name="Rollins M."/>
            <person name="Thuy-Boun P.S."/>
        </authorList>
    </citation>
    <scope>NUCLEOTIDE SEQUENCE [LARGE SCALE GENOMIC DNA]</scope>
    <source>
        <strain evidence="8">F_SG_1</strain>
        <tissue evidence="8">Salivary glands</tissue>
    </source>
</reference>
<feature type="domain" description="C2H2-type" evidence="7">
    <location>
        <begin position="113"/>
        <end position="136"/>
    </location>
</feature>
<evidence type="ECO:0000256" key="4">
    <source>
        <dbReference type="ARBA" id="ARBA00022833"/>
    </source>
</evidence>
<feature type="domain" description="C2H2-type" evidence="7">
    <location>
        <begin position="85"/>
        <end position="112"/>
    </location>
</feature>
<keyword evidence="1" id="KW-0479">Metal-binding</keyword>
<dbReference type="Gene3D" id="3.30.160.60">
    <property type="entry name" value="Classic Zinc Finger"/>
    <property type="match status" value="4"/>
</dbReference>
<accession>A0AAQ4E0R6</accession>
<evidence type="ECO:0000256" key="5">
    <source>
        <dbReference type="PROSITE-ProRule" id="PRU00042"/>
    </source>
</evidence>
<dbReference type="AlphaFoldDB" id="A0AAQ4E0R6"/>
<evidence type="ECO:0000259" key="7">
    <source>
        <dbReference type="PROSITE" id="PS50157"/>
    </source>
</evidence>
<evidence type="ECO:0000256" key="3">
    <source>
        <dbReference type="ARBA" id="ARBA00022771"/>
    </source>
</evidence>
<dbReference type="InterPro" id="IPR036236">
    <property type="entry name" value="Znf_C2H2_sf"/>
</dbReference>
<dbReference type="PANTHER" id="PTHR24409">
    <property type="entry name" value="ZINC FINGER PROTEIN 142"/>
    <property type="match status" value="1"/>
</dbReference>
<keyword evidence="3 5" id="KW-0863">Zinc-finger</keyword>
<evidence type="ECO:0000256" key="6">
    <source>
        <dbReference type="SAM" id="MobiDB-lite"/>
    </source>
</evidence>
<keyword evidence="4" id="KW-0862">Zinc</keyword>
<keyword evidence="2" id="KW-0677">Repeat</keyword>
<dbReference type="PROSITE" id="PS50157">
    <property type="entry name" value="ZINC_FINGER_C2H2_2"/>
    <property type="match status" value="6"/>
</dbReference>
<dbReference type="GO" id="GO:0008270">
    <property type="term" value="F:zinc ion binding"/>
    <property type="evidence" value="ECO:0007669"/>
    <property type="project" value="UniProtKB-KW"/>
</dbReference>
<proteinExistence type="predicted"/>
<dbReference type="GO" id="GO:0005634">
    <property type="term" value="C:nucleus"/>
    <property type="evidence" value="ECO:0007669"/>
    <property type="project" value="TreeGrafter"/>
</dbReference>
<feature type="domain" description="C2H2-type" evidence="7">
    <location>
        <begin position="385"/>
        <end position="412"/>
    </location>
</feature>
<sequence>LGGSCLQPGGWSRPVQEPSAGSELAASGGAAGASAVVVAGGAGPPQPPPPPLALKDVQCPICLKVFSRKFSLEMHFLIHQGLKPYKCQFCGRCFRQKGTLMRHKAIHSQTPSYRCGLCDKSYRQKNVFLHHLRNRHKVSTDVLDRRRCHIKNNAGGGVMEAVPAAPLPPPSLSSVCLPPLSPPEPPPGEAAPPVMLRISERQALPPSSASSVWQCPFCAFESAHDPEVCRTHLLQHVGEPADCPLCPRQLASPQELAAHLRDFHESAGLAPILGNPAIATAGRPPDVTFTCIPCQMEFSSEEDFEWHVRTHVQSVLSEPAVAAPRPPLPASAVASEGPLDLTEARTPAAAAPPAFAPAMAIKSETPSRSSSSPPRTTHKQQRRQLLCVECGKLFGSKALYRYHAQLHLDVQGVAFRCPQCRRRFSRKGELLAHTRQRHLRRLPCPRCGRQFSYRCLQRAHTARCQGPPPLCLPVVDVQAARGALGASLLGVIPLVAPDGHEASPLLGVPVLAPDCLPLKSRLNGLHISARIGL</sequence>
<name>A0AAQ4E0R6_AMBAM</name>
<dbReference type="SMART" id="SM00355">
    <property type="entry name" value="ZnF_C2H2"/>
    <property type="match status" value="9"/>
</dbReference>
<dbReference type="Proteomes" id="UP001321473">
    <property type="component" value="Unassembled WGS sequence"/>
</dbReference>
<evidence type="ECO:0000256" key="1">
    <source>
        <dbReference type="ARBA" id="ARBA00022723"/>
    </source>
</evidence>
<dbReference type="GO" id="GO:0000981">
    <property type="term" value="F:DNA-binding transcription factor activity, RNA polymerase II-specific"/>
    <property type="evidence" value="ECO:0007669"/>
    <property type="project" value="TreeGrafter"/>
</dbReference>
<dbReference type="EMBL" id="JARKHS020024193">
    <property type="protein sequence ID" value="KAK8768306.1"/>
    <property type="molecule type" value="Genomic_DNA"/>
</dbReference>
<feature type="domain" description="C2H2-type" evidence="7">
    <location>
        <begin position="415"/>
        <end position="443"/>
    </location>
</feature>
<feature type="domain" description="C2H2-type" evidence="7">
    <location>
        <begin position="289"/>
        <end position="311"/>
    </location>
</feature>
<keyword evidence="9" id="KW-1185">Reference proteome</keyword>
<dbReference type="SUPFAM" id="SSF57667">
    <property type="entry name" value="beta-beta-alpha zinc fingers"/>
    <property type="match status" value="3"/>
</dbReference>
<comment type="caution">
    <text evidence="8">The sequence shown here is derived from an EMBL/GenBank/DDBJ whole genome shotgun (WGS) entry which is preliminary data.</text>
</comment>
<evidence type="ECO:0000313" key="9">
    <source>
        <dbReference type="Proteomes" id="UP001321473"/>
    </source>
</evidence>
<organism evidence="8 9">
    <name type="scientific">Amblyomma americanum</name>
    <name type="common">Lone star tick</name>
    <dbReference type="NCBI Taxonomy" id="6943"/>
    <lineage>
        <taxon>Eukaryota</taxon>
        <taxon>Metazoa</taxon>
        <taxon>Ecdysozoa</taxon>
        <taxon>Arthropoda</taxon>
        <taxon>Chelicerata</taxon>
        <taxon>Arachnida</taxon>
        <taxon>Acari</taxon>
        <taxon>Parasitiformes</taxon>
        <taxon>Ixodida</taxon>
        <taxon>Ixodoidea</taxon>
        <taxon>Ixodidae</taxon>
        <taxon>Amblyomminae</taxon>
        <taxon>Amblyomma</taxon>
    </lineage>
</organism>
<dbReference type="FunFam" id="3.30.160.60:FF:000340">
    <property type="entry name" value="zinc finger protein 473 isoform X1"/>
    <property type="match status" value="1"/>
</dbReference>
<protein>
    <recommendedName>
        <fullName evidence="7">C2H2-type domain-containing protein</fullName>
    </recommendedName>
</protein>
<evidence type="ECO:0000313" key="8">
    <source>
        <dbReference type="EMBL" id="KAK8768306.1"/>
    </source>
</evidence>
<evidence type="ECO:0000256" key="2">
    <source>
        <dbReference type="ARBA" id="ARBA00022737"/>
    </source>
</evidence>
<feature type="region of interest" description="Disordered" evidence="6">
    <location>
        <begin position="1"/>
        <end position="27"/>
    </location>
</feature>
<dbReference type="Pfam" id="PF00096">
    <property type="entry name" value="zf-C2H2"/>
    <property type="match status" value="3"/>
</dbReference>
<feature type="non-terminal residue" evidence="8">
    <location>
        <position position="1"/>
    </location>
</feature>
<dbReference type="InterPro" id="IPR013087">
    <property type="entry name" value="Znf_C2H2_type"/>
</dbReference>
<feature type="domain" description="C2H2-type" evidence="7">
    <location>
        <begin position="57"/>
        <end position="84"/>
    </location>
</feature>